<dbReference type="EMBL" id="MUJZ01014227">
    <property type="protein sequence ID" value="OTF81324.1"/>
    <property type="molecule type" value="Genomic_DNA"/>
</dbReference>
<dbReference type="GO" id="GO:0015275">
    <property type="term" value="F:stretch-activated, monoatomic cation-selective, calcium channel activity"/>
    <property type="evidence" value="ECO:0007669"/>
    <property type="project" value="TreeGrafter"/>
</dbReference>
<evidence type="ECO:0000313" key="7">
    <source>
        <dbReference type="EMBL" id="OTF81324.1"/>
    </source>
</evidence>
<keyword evidence="5" id="KW-0325">Glycoprotein</keyword>
<name>A0A1Y3BMU4_EURMA</name>
<keyword evidence="3" id="KW-1133">Transmembrane helix</keyword>
<evidence type="ECO:0000256" key="6">
    <source>
        <dbReference type="ARBA" id="ARBA00029445"/>
    </source>
</evidence>
<organism evidence="7 8">
    <name type="scientific">Euroglyphus maynei</name>
    <name type="common">Mayne's house dust mite</name>
    <dbReference type="NCBI Taxonomy" id="6958"/>
    <lineage>
        <taxon>Eukaryota</taxon>
        <taxon>Metazoa</taxon>
        <taxon>Ecdysozoa</taxon>
        <taxon>Arthropoda</taxon>
        <taxon>Chelicerata</taxon>
        <taxon>Arachnida</taxon>
        <taxon>Acari</taxon>
        <taxon>Acariformes</taxon>
        <taxon>Sarcoptiformes</taxon>
        <taxon>Astigmata</taxon>
        <taxon>Psoroptidia</taxon>
        <taxon>Analgoidea</taxon>
        <taxon>Pyroglyphidae</taxon>
        <taxon>Pyroglyphinae</taxon>
        <taxon>Euroglyphus</taxon>
    </lineage>
</organism>
<dbReference type="GO" id="GO:0098703">
    <property type="term" value="P:calcium ion import across plasma membrane"/>
    <property type="evidence" value="ECO:0007669"/>
    <property type="project" value="TreeGrafter"/>
</dbReference>
<proteinExistence type="inferred from homology"/>
<keyword evidence="4" id="KW-0472">Membrane</keyword>
<feature type="non-terminal residue" evidence="7">
    <location>
        <position position="478"/>
    </location>
</feature>
<dbReference type="PANTHER" id="PTHR15819">
    <property type="entry name" value="TRANSMEMBRANE PROTEIN FAM155"/>
    <property type="match status" value="1"/>
</dbReference>
<reference evidence="7 8" key="1">
    <citation type="submission" date="2017-03" db="EMBL/GenBank/DDBJ databases">
        <title>Genome Survey of Euroglyphus maynei.</title>
        <authorList>
            <person name="Arlian L.G."/>
            <person name="Morgan M.S."/>
            <person name="Rider S.D."/>
        </authorList>
    </citation>
    <scope>NUCLEOTIDE SEQUENCE [LARGE SCALE GENOMIC DNA]</scope>
    <source>
        <strain evidence="7">Arlian Lab</strain>
        <tissue evidence="7">Whole body</tissue>
    </source>
</reference>
<gene>
    <name evidence="7" type="ORF">BLA29_005122</name>
</gene>
<accession>A0A1Y3BMU4</accession>
<evidence type="ECO:0000256" key="5">
    <source>
        <dbReference type="ARBA" id="ARBA00023180"/>
    </source>
</evidence>
<comment type="subcellular location">
    <subcellularLocation>
        <location evidence="1">Membrane</location>
        <topology evidence="1">Multi-pass membrane protein</topology>
    </subcellularLocation>
</comment>
<evidence type="ECO:0000256" key="3">
    <source>
        <dbReference type="ARBA" id="ARBA00022989"/>
    </source>
</evidence>
<dbReference type="SUPFAM" id="SSF63501">
    <property type="entry name" value="Frizzled cysteine-rich domain"/>
    <property type="match status" value="1"/>
</dbReference>
<dbReference type="InterPro" id="IPR036790">
    <property type="entry name" value="Frizzled_dom_sf"/>
</dbReference>
<keyword evidence="8" id="KW-1185">Reference proteome</keyword>
<dbReference type="Gene3D" id="1.10.2000.10">
    <property type="entry name" value="Frizzled cysteine-rich domain"/>
    <property type="match status" value="1"/>
</dbReference>
<dbReference type="InterPro" id="IPR055288">
    <property type="entry name" value="NALCN_aux_factor_1/2"/>
</dbReference>
<comment type="similarity">
    <text evidence="6">Belongs to the NALF family.</text>
</comment>
<dbReference type="AlphaFoldDB" id="A0A1Y3BMU4"/>
<evidence type="ECO:0000256" key="2">
    <source>
        <dbReference type="ARBA" id="ARBA00022692"/>
    </source>
</evidence>
<evidence type="ECO:0000256" key="1">
    <source>
        <dbReference type="ARBA" id="ARBA00004141"/>
    </source>
</evidence>
<evidence type="ECO:0000313" key="8">
    <source>
        <dbReference type="Proteomes" id="UP000194236"/>
    </source>
</evidence>
<dbReference type="Proteomes" id="UP000194236">
    <property type="component" value="Unassembled WGS sequence"/>
</dbReference>
<comment type="caution">
    <text evidence="7">The sequence shown here is derived from an EMBL/GenBank/DDBJ whole genome shotgun (WGS) entry which is preliminary data.</text>
</comment>
<sequence>MILCSSILIKIESIVTKNDDLVKTNEWPLRFHHSPWLHKEFIVRDHHRRNQFNQNVDDLDVDQMNTNIYYDNNDQYNHQHYHNYPYHPNDQQRRKNIDTCDDPDGDGCNRCFRPSIHCERKLKLKKQLLSERIPGASLTVDELMSVSRVETMTKQENRKTMTFQRCLFLNESLIDEICLSDHRAIRKDLLENLHLRSCRRFQVERSLDKHLYSLVINSTDCSRILKELLVLDNLVEDLACEYESILHRYDCQAKWSVVWTCRDCKLAYRDWLCSVIIPYHLYGNVIKPCQSVCEQVQQKCPHLHPYGKGQYAGEPVFLCIDPNIPFNKKITPDIPFGDEGQCYSPCDLEPCFNDENEAPILDCPNAKLSNQPLSPINDVDDEIEFVDQFNETAILDYSAEQFNTDDSLLPIDMDMIDENNDGIIDDNFDDGQQTTEFSIIATTPVEELDLGDNFFDDAEPQIMTTTTTTTTATMTKTS</sequence>
<dbReference type="PANTHER" id="PTHR15819:SF11">
    <property type="entry name" value="MID1, ISOFORM A"/>
    <property type="match status" value="1"/>
</dbReference>
<dbReference type="GO" id="GO:0005886">
    <property type="term" value="C:plasma membrane"/>
    <property type="evidence" value="ECO:0007669"/>
    <property type="project" value="TreeGrafter"/>
</dbReference>
<dbReference type="OrthoDB" id="10047996at2759"/>
<protein>
    <submittedName>
        <fullName evidence="7">AMMECR1-like protein</fullName>
    </submittedName>
</protein>
<keyword evidence="2" id="KW-0812">Transmembrane</keyword>
<evidence type="ECO:0000256" key="4">
    <source>
        <dbReference type="ARBA" id="ARBA00023136"/>
    </source>
</evidence>